<feature type="transmembrane region" description="Helical" evidence="3">
    <location>
        <begin position="147"/>
        <end position="168"/>
    </location>
</feature>
<dbReference type="Pfam" id="PF07970">
    <property type="entry name" value="COPIIcoated_ERV"/>
    <property type="match status" value="1"/>
</dbReference>
<dbReference type="GO" id="GO:0030134">
    <property type="term" value="C:COPII-coated ER to Golgi transport vesicle"/>
    <property type="evidence" value="ECO:0007669"/>
    <property type="project" value="TreeGrafter"/>
</dbReference>
<accession>A0A7S3DNX8</accession>
<gene>
    <name evidence="5" type="ORF">APAL1065_LOCUS10768</name>
</gene>
<name>A0A7S3DNX8_9STRA</name>
<comment type="similarity">
    <text evidence="1">Belongs to the ERGIC family.</text>
</comment>
<dbReference type="InterPro" id="IPR012936">
    <property type="entry name" value="Erv_C"/>
</dbReference>
<keyword evidence="3" id="KW-1133">Transmembrane helix</keyword>
<evidence type="ECO:0000256" key="2">
    <source>
        <dbReference type="SAM" id="MobiDB-lite"/>
    </source>
</evidence>
<protein>
    <recommendedName>
        <fullName evidence="4">Endoplasmic reticulum vesicle transporter C-terminal domain-containing protein</fullName>
    </recommendedName>
</protein>
<keyword evidence="3" id="KW-0472">Membrane</keyword>
<dbReference type="GO" id="GO:0005783">
    <property type="term" value="C:endoplasmic reticulum"/>
    <property type="evidence" value="ECO:0007669"/>
    <property type="project" value="TreeGrafter"/>
</dbReference>
<reference evidence="5" key="1">
    <citation type="submission" date="2021-01" db="EMBL/GenBank/DDBJ databases">
        <authorList>
            <person name="Corre E."/>
            <person name="Pelletier E."/>
            <person name="Niang G."/>
            <person name="Scheremetjew M."/>
            <person name="Finn R."/>
            <person name="Kale V."/>
            <person name="Holt S."/>
            <person name="Cochrane G."/>
            <person name="Meng A."/>
            <person name="Brown T."/>
            <person name="Cohen L."/>
        </authorList>
    </citation>
    <scope>NUCLEOTIDE SEQUENCE</scope>
    <source>
        <strain evidence="5">CCMP125</strain>
    </source>
</reference>
<dbReference type="InterPro" id="IPR045888">
    <property type="entry name" value="Erv"/>
</dbReference>
<dbReference type="EMBL" id="HBHT01016146">
    <property type="protein sequence ID" value="CAD9963024.1"/>
    <property type="molecule type" value="Transcribed_RNA"/>
</dbReference>
<keyword evidence="3" id="KW-0812">Transmembrane</keyword>
<sequence length="184" mass="20649">MVALSTGGGNLHLAPSKESMEAQQRQAATQATSIMDLLMGQLISSWNVSHVIHKLRFGPEYPNAIYQLDNVQKDITDTYGMYQYYFQVVPTTYKFMNGTTINTNQYSVTEHLRHVDFGQVRGLPGVFFFYEVSPLHVVITESYRKGWISFFTSVCAVVGGVVTVMGMLDQYLFRTKRGPGGLAQ</sequence>
<proteinExistence type="inferred from homology"/>
<dbReference type="PANTHER" id="PTHR10984">
    <property type="entry name" value="ENDOPLASMIC RETICULUM-GOLGI INTERMEDIATE COMPARTMENT PROTEIN"/>
    <property type="match status" value="1"/>
</dbReference>
<dbReference type="PANTHER" id="PTHR10984:SF25">
    <property type="entry name" value="ENDOPLASMIC RETICULUM-GOLGI INTERMEDIATE COMPARTMENT PROTEIN 3"/>
    <property type="match status" value="1"/>
</dbReference>
<feature type="region of interest" description="Disordered" evidence="2">
    <location>
        <begin position="1"/>
        <end position="23"/>
    </location>
</feature>
<evidence type="ECO:0000256" key="1">
    <source>
        <dbReference type="ARBA" id="ARBA00005648"/>
    </source>
</evidence>
<evidence type="ECO:0000256" key="3">
    <source>
        <dbReference type="SAM" id="Phobius"/>
    </source>
</evidence>
<evidence type="ECO:0000313" key="5">
    <source>
        <dbReference type="EMBL" id="CAD9963024.1"/>
    </source>
</evidence>
<evidence type="ECO:0000259" key="4">
    <source>
        <dbReference type="Pfam" id="PF07970"/>
    </source>
</evidence>
<dbReference type="AlphaFoldDB" id="A0A7S3DNX8"/>
<feature type="compositionally biased region" description="Gly residues" evidence="2">
    <location>
        <begin position="1"/>
        <end position="10"/>
    </location>
</feature>
<feature type="domain" description="Endoplasmic reticulum vesicle transporter C-terminal" evidence="4">
    <location>
        <begin position="6"/>
        <end position="169"/>
    </location>
</feature>
<organism evidence="5">
    <name type="scientific">Entomoneis paludosa</name>
    <dbReference type="NCBI Taxonomy" id="265537"/>
    <lineage>
        <taxon>Eukaryota</taxon>
        <taxon>Sar</taxon>
        <taxon>Stramenopiles</taxon>
        <taxon>Ochrophyta</taxon>
        <taxon>Bacillariophyta</taxon>
        <taxon>Bacillariophyceae</taxon>
        <taxon>Bacillariophycidae</taxon>
        <taxon>Entomoneidaceae</taxon>
        <taxon>Entomoneis</taxon>
    </lineage>
</organism>